<gene>
    <name evidence="1" type="ORF">POL25_14685</name>
</gene>
<dbReference type="RefSeq" id="WP_272086632.1">
    <property type="nucleotide sequence ID" value="NZ_JAQNDL010000001.1"/>
</dbReference>
<organism evidence="1 2">
    <name type="scientific">Nannocystis bainbridge</name>
    <dbReference type="NCBI Taxonomy" id="2995303"/>
    <lineage>
        <taxon>Bacteria</taxon>
        <taxon>Pseudomonadati</taxon>
        <taxon>Myxococcota</taxon>
        <taxon>Polyangia</taxon>
        <taxon>Nannocystales</taxon>
        <taxon>Nannocystaceae</taxon>
        <taxon>Nannocystis</taxon>
    </lineage>
</organism>
<comment type="caution">
    <text evidence="1">The sequence shown here is derived from an EMBL/GenBank/DDBJ whole genome shotgun (WGS) entry which is preliminary data.</text>
</comment>
<name>A0ABT5DX11_9BACT</name>
<dbReference type="EMBL" id="JAQNDL010000001">
    <property type="protein sequence ID" value="MDC0718151.1"/>
    <property type="molecule type" value="Genomic_DNA"/>
</dbReference>
<sequence length="59" mass="6889">MIRLVFVGPEELVPSEQELAEIEAVWEEEVLRIAREHEEGRASSVPWEQVRAQLFGQRE</sequence>
<protein>
    <recommendedName>
        <fullName evidence="3">Addiction module component</fullName>
    </recommendedName>
</protein>
<evidence type="ECO:0000313" key="2">
    <source>
        <dbReference type="Proteomes" id="UP001221686"/>
    </source>
</evidence>
<proteinExistence type="predicted"/>
<keyword evidence="2" id="KW-1185">Reference proteome</keyword>
<dbReference type="Proteomes" id="UP001221686">
    <property type="component" value="Unassembled WGS sequence"/>
</dbReference>
<accession>A0ABT5DX11</accession>
<evidence type="ECO:0000313" key="1">
    <source>
        <dbReference type="EMBL" id="MDC0718151.1"/>
    </source>
</evidence>
<reference evidence="1 2" key="1">
    <citation type="submission" date="2022-11" db="EMBL/GenBank/DDBJ databases">
        <title>Minimal conservation of predation-associated metabolite biosynthetic gene clusters underscores biosynthetic potential of Myxococcota including descriptions for ten novel species: Archangium lansinium sp. nov., Myxococcus landrumus sp. nov., Nannocystis bai.</title>
        <authorList>
            <person name="Ahearne A."/>
            <person name="Stevens C."/>
            <person name="Dowd S."/>
        </authorList>
    </citation>
    <scope>NUCLEOTIDE SEQUENCE [LARGE SCALE GENOMIC DNA]</scope>
    <source>
        <strain evidence="1 2">BB15-2</strain>
    </source>
</reference>
<evidence type="ECO:0008006" key="3">
    <source>
        <dbReference type="Google" id="ProtNLM"/>
    </source>
</evidence>